<name>A0A919TM66_9ACTN</name>
<dbReference type="Proteomes" id="UP000629619">
    <property type="component" value="Unassembled WGS sequence"/>
</dbReference>
<evidence type="ECO:0000256" key="1">
    <source>
        <dbReference type="SAM" id="MobiDB-lite"/>
    </source>
</evidence>
<reference evidence="2" key="1">
    <citation type="submission" date="2021-01" db="EMBL/GenBank/DDBJ databases">
        <title>Whole genome shotgun sequence of Actinoplanes siamensis NBRC 109076.</title>
        <authorList>
            <person name="Komaki H."/>
            <person name="Tamura T."/>
        </authorList>
    </citation>
    <scope>NUCLEOTIDE SEQUENCE</scope>
    <source>
        <strain evidence="2">NBRC 109076</strain>
    </source>
</reference>
<feature type="region of interest" description="Disordered" evidence="1">
    <location>
        <begin position="118"/>
        <end position="142"/>
    </location>
</feature>
<protein>
    <submittedName>
        <fullName evidence="2">Uncharacterized protein</fullName>
    </submittedName>
</protein>
<evidence type="ECO:0000313" key="2">
    <source>
        <dbReference type="EMBL" id="GIF06953.1"/>
    </source>
</evidence>
<gene>
    <name evidence="2" type="ORF">Asi03nite_44910</name>
</gene>
<accession>A0A919TM66</accession>
<dbReference type="AlphaFoldDB" id="A0A919TM66"/>
<feature type="compositionally biased region" description="Polar residues" evidence="1">
    <location>
        <begin position="131"/>
        <end position="142"/>
    </location>
</feature>
<feature type="region of interest" description="Disordered" evidence="1">
    <location>
        <begin position="40"/>
        <end position="88"/>
    </location>
</feature>
<sequence length="142" mass="14753">MTHPRPNSPAAWPLRWLLAVLTLAGLGLFQGAHCADTPATHTPHVGVSRSDRPHAATHATVAARDAEAHSDGLGNPGHHEAAGASADDCDVETRTAPFTVTAAAVHVPVAVTRVGVSRARTSAPRPRHHSTVTLSQLGVSRI</sequence>
<dbReference type="EMBL" id="BOMW01000043">
    <property type="protein sequence ID" value="GIF06953.1"/>
    <property type="molecule type" value="Genomic_DNA"/>
</dbReference>
<keyword evidence="3" id="KW-1185">Reference proteome</keyword>
<comment type="caution">
    <text evidence="2">The sequence shown here is derived from an EMBL/GenBank/DDBJ whole genome shotgun (WGS) entry which is preliminary data.</text>
</comment>
<evidence type="ECO:0000313" key="3">
    <source>
        <dbReference type="Proteomes" id="UP000629619"/>
    </source>
</evidence>
<proteinExistence type="predicted"/>
<organism evidence="2 3">
    <name type="scientific">Actinoplanes siamensis</name>
    <dbReference type="NCBI Taxonomy" id="1223317"/>
    <lineage>
        <taxon>Bacteria</taxon>
        <taxon>Bacillati</taxon>
        <taxon>Actinomycetota</taxon>
        <taxon>Actinomycetes</taxon>
        <taxon>Micromonosporales</taxon>
        <taxon>Micromonosporaceae</taxon>
        <taxon>Actinoplanes</taxon>
    </lineage>
</organism>
<dbReference type="RefSeq" id="WP_203682372.1">
    <property type="nucleotide sequence ID" value="NZ_BOMW01000043.1"/>
</dbReference>